<dbReference type="Pfam" id="PF00691">
    <property type="entry name" value="OmpA"/>
    <property type="match status" value="2"/>
</dbReference>
<gene>
    <name evidence="7" type="ORF">NMK71_02380</name>
</gene>
<dbReference type="Proteomes" id="UP001152599">
    <property type="component" value="Unassembled WGS sequence"/>
</dbReference>
<evidence type="ECO:0000259" key="6">
    <source>
        <dbReference type="PROSITE" id="PS51123"/>
    </source>
</evidence>
<dbReference type="InterPro" id="IPR050330">
    <property type="entry name" value="Bact_OuterMem_StrucFunc"/>
</dbReference>
<feature type="compositionally biased region" description="Polar residues" evidence="5">
    <location>
        <begin position="173"/>
        <end position="187"/>
    </location>
</feature>
<accession>A0A9X4MUV6</accession>
<dbReference type="Gene3D" id="3.30.1330.60">
    <property type="entry name" value="OmpA-like domain"/>
    <property type="match status" value="2"/>
</dbReference>
<evidence type="ECO:0000313" key="7">
    <source>
        <dbReference type="EMBL" id="MDG4945248.1"/>
    </source>
</evidence>
<dbReference type="InterPro" id="IPR036737">
    <property type="entry name" value="OmpA-like_sf"/>
</dbReference>
<evidence type="ECO:0000256" key="1">
    <source>
        <dbReference type="ARBA" id="ARBA00004442"/>
    </source>
</evidence>
<dbReference type="GO" id="GO:0009279">
    <property type="term" value="C:cell outer membrane"/>
    <property type="evidence" value="ECO:0007669"/>
    <property type="project" value="UniProtKB-SubCell"/>
</dbReference>
<comment type="caution">
    <text evidence="7">The sequence shown here is derived from an EMBL/GenBank/DDBJ whole genome shotgun (WGS) entry which is preliminary data.</text>
</comment>
<dbReference type="SUPFAM" id="SSF103088">
    <property type="entry name" value="OmpA-like"/>
    <property type="match status" value="2"/>
</dbReference>
<dbReference type="PRINTS" id="PR01021">
    <property type="entry name" value="OMPADOMAIN"/>
</dbReference>
<dbReference type="PROSITE" id="PS51123">
    <property type="entry name" value="OMPA_2"/>
    <property type="match status" value="2"/>
</dbReference>
<dbReference type="RefSeq" id="WP_304419923.1">
    <property type="nucleotide sequence ID" value="NZ_JANCMU010000001.1"/>
</dbReference>
<dbReference type="InterPro" id="IPR006664">
    <property type="entry name" value="OMP_bac"/>
</dbReference>
<feature type="domain" description="OmpA-like" evidence="6">
    <location>
        <begin position="413"/>
        <end position="530"/>
    </location>
</feature>
<feature type="domain" description="OmpA-like" evidence="6">
    <location>
        <begin position="262"/>
        <end position="379"/>
    </location>
</feature>
<organism evidence="7 8">
    <name type="scientific">Profundicola chukchiensis</name>
    <dbReference type="NCBI Taxonomy" id="2961959"/>
    <lineage>
        <taxon>Bacteria</taxon>
        <taxon>Pseudomonadati</taxon>
        <taxon>Bacteroidota</taxon>
        <taxon>Flavobacteriia</taxon>
        <taxon>Flavobacteriales</taxon>
        <taxon>Weeksellaceae</taxon>
        <taxon>Profundicola</taxon>
    </lineage>
</organism>
<evidence type="ECO:0000256" key="5">
    <source>
        <dbReference type="SAM" id="MobiDB-lite"/>
    </source>
</evidence>
<comment type="subcellular location">
    <subcellularLocation>
        <location evidence="1">Cell outer membrane</location>
    </subcellularLocation>
</comment>
<reference evidence="7" key="1">
    <citation type="submission" date="2022-07" db="EMBL/GenBank/DDBJ databases">
        <title>Description and genome-wide analysis of Profundicola chukchiensis gen. nov., sp. nov., marine bacteria isolated from bottom sediments of the Chukchi Sea.</title>
        <authorList>
            <person name="Romanenko L."/>
            <person name="Otstavnykh N."/>
            <person name="Kurilenko V."/>
            <person name="Eremeev V."/>
            <person name="Velansky P."/>
            <person name="Mikhailov V."/>
            <person name="Isaeva M."/>
        </authorList>
    </citation>
    <scope>NUCLEOTIDE SEQUENCE</scope>
    <source>
        <strain evidence="7">KMM 9713</strain>
    </source>
</reference>
<dbReference type="CDD" id="cd07185">
    <property type="entry name" value="OmpA_C-like"/>
    <property type="match status" value="2"/>
</dbReference>
<dbReference type="InterPro" id="IPR006665">
    <property type="entry name" value="OmpA-like"/>
</dbReference>
<dbReference type="PANTHER" id="PTHR30329:SF21">
    <property type="entry name" value="LIPOPROTEIN YIAD-RELATED"/>
    <property type="match status" value="1"/>
</dbReference>
<keyword evidence="2 4" id="KW-0472">Membrane</keyword>
<keyword evidence="8" id="KW-1185">Reference proteome</keyword>
<evidence type="ECO:0000256" key="4">
    <source>
        <dbReference type="PROSITE-ProRule" id="PRU00473"/>
    </source>
</evidence>
<evidence type="ECO:0000256" key="3">
    <source>
        <dbReference type="ARBA" id="ARBA00023237"/>
    </source>
</evidence>
<dbReference type="EMBL" id="JANCMU010000001">
    <property type="protein sequence ID" value="MDG4945248.1"/>
    <property type="molecule type" value="Genomic_DNA"/>
</dbReference>
<dbReference type="PANTHER" id="PTHR30329">
    <property type="entry name" value="STATOR ELEMENT OF FLAGELLAR MOTOR COMPLEX"/>
    <property type="match status" value="1"/>
</dbReference>
<feature type="region of interest" description="Disordered" evidence="5">
    <location>
        <begin position="148"/>
        <end position="222"/>
    </location>
</feature>
<sequence length="533" mass="57973">MGALLFLLMTSWSFAQRTPVGDGSLKKDNPTTGVNSSETIQANNPILIITSPTKNEQVKSPLIVKGNADRNTVIEVNVVVNYTGGSQDLGTFKVNTKSDGSWSTIPINLWMPEGAKNVKFDITASIEQGDTTYTTNVVSVRPPQKTQTISLSEIRKDRYKKMNPNAIYKQKGAKSQKSTKGAKTPRSTKAKVYSERHKKKSKLSIDSPESAQGGDIESNNDASGNNLAAAGTGLDYYMALQAKQLEQQMAGTGVTVEQNPTTGNINLTMPGNITFAFEDATLSSSFKPTLDKLASTLNQYNQTTVNIAGHTDSRGAASYNMDLSRDRAYAVANYLSQRGISSNRINMVAYGESRPVADNNTDYGRQQNRRIELTINSLAAAGTGLDYYMELQAKQLEQQMTGTGVTVEQNPTTGNIVLTMPGNITFAFEDATLSSSFKPTLDKLASTMNQYNQTTVNIAGHTDSRGAASYNLSLSRDRAYAVANYLSQRGVSSNRINVIAYGESRPVADNNTDYGRQQNRRIELTINSPKSLN</sequence>
<name>A0A9X4MUV6_9FLAO</name>
<protein>
    <submittedName>
        <fullName evidence="7">OmpA family protein</fullName>
    </submittedName>
</protein>
<evidence type="ECO:0000313" key="8">
    <source>
        <dbReference type="Proteomes" id="UP001152599"/>
    </source>
</evidence>
<keyword evidence="3" id="KW-0998">Cell outer membrane</keyword>
<proteinExistence type="predicted"/>
<dbReference type="AlphaFoldDB" id="A0A9X4MUV6"/>
<evidence type="ECO:0000256" key="2">
    <source>
        <dbReference type="ARBA" id="ARBA00023136"/>
    </source>
</evidence>